<dbReference type="InterPro" id="IPR011707">
    <property type="entry name" value="Cu-oxidase-like_N"/>
</dbReference>
<sequence>MKHRFDEIFSMDVRHSQCNSGIPRLSRPLTEWMVIPALIVSMSFFLFGDSVHANEKDSGHTHNRADKQEKKKPKGNLHRIEMFADKLVEGEDFLAYRMMLHEVTDKKGNTTDITNRYSREAIIPGPTIIMNEGDIAEITLFNQVPNPDEVHSHENVSLHVHGVHYEFHSDGTLKYINLSEDQGATLVQSYTYRWDAAPGTAGTWPYHDHNMNTHNGAEDKGLFGALIVNPASDGVVSISQGGNSISVPLSSIKKDYVLYILDDIFIGTEIDTLTGEQTPIMVNPTLTATSGSNVRFHLLALGTNLHQFTLPGYSWVEPGTNKLISEKAIGPLEKHVFAIQASADTFYQDATFSGKTQRMVGEFNVNP</sequence>
<protein>
    <submittedName>
        <fullName evidence="3">Copper oxidase</fullName>
    </submittedName>
</protein>
<keyword evidence="4" id="KW-1185">Reference proteome</keyword>
<comment type="caution">
    <text evidence="3">The sequence shown here is derived from an EMBL/GenBank/DDBJ whole genome shotgun (WGS) entry which is preliminary data.</text>
</comment>
<dbReference type="PANTHER" id="PTHR11709:SF486">
    <property type="entry name" value="MULTICOPPER OXIDASE"/>
    <property type="match status" value="1"/>
</dbReference>
<dbReference type="RefSeq" id="WP_106708188.1">
    <property type="nucleotide sequence ID" value="NZ_PXXU01000076.1"/>
</dbReference>
<evidence type="ECO:0000256" key="1">
    <source>
        <dbReference type="SAM" id="MobiDB-lite"/>
    </source>
</evidence>
<dbReference type="InterPro" id="IPR008972">
    <property type="entry name" value="Cupredoxin"/>
</dbReference>
<dbReference type="PANTHER" id="PTHR11709">
    <property type="entry name" value="MULTI-COPPER OXIDASE"/>
    <property type="match status" value="1"/>
</dbReference>
<evidence type="ECO:0000313" key="4">
    <source>
        <dbReference type="Proteomes" id="UP000241912"/>
    </source>
</evidence>
<dbReference type="SUPFAM" id="SSF49503">
    <property type="entry name" value="Cupredoxins"/>
    <property type="match status" value="2"/>
</dbReference>
<dbReference type="GO" id="GO:0005507">
    <property type="term" value="F:copper ion binding"/>
    <property type="evidence" value="ECO:0007669"/>
    <property type="project" value="InterPro"/>
</dbReference>
<accession>A0A2P7NRK8</accession>
<feature type="region of interest" description="Disordered" evidence="1">
    <location>
        <begin position="56"/>
        <end position="76"/>
    </location>
</feature>
<reference evidence="3 4" key="1">
    <citation type="submission" date="2018-03" db="EMBL/GenBank/DDBJ databases">
        <title>Draft genome of Nitrosomonas supralitoralis APG5.</title>
        <authorList>
            <person name="Urakawa H."/>
            <person name="Lopez J.V."/>
        </authorList>
    </citation>
    <scope>NUCLEOTIDE SEQUENCE [LARGE SCALE GENOMIC DNA]</scope>
    <source>
        <strain evidence="3 4">APG5</strain>
    </source>
</reference>
<evidence type="ECO:0000313" key="3">
    <source>
        <dbReference type="EMBL" id="PSJ16068.1"/>
    </source>
</evidence>
<evidence type="ECO:0000259" key="2">
    <source>
        <dbReference type="Pfam" id="PF07732"/>
    </source>
</evidence>
<proteinExistence type="predicted"/>
<dbReference type="InterPro" id="IPR045087">
    <property type="entry name" value="Cu-oxidase_fam"/>
</dbReference>
<name>A0A2P7NRK8_9PROT</name>
<feature type="domain" description="Plastocyanin-like" evidence="2">
    <location>
        <begin position="123"/>
        <end position="231"/>
    </location>
</feature>
<dbReference type="Gene3D" id="2.60.40.420">
    <property type="entry name" value="Cupredoxins - blue copper proteins"/>
    <property type="match status" value="1"/>
</dbReference>
<feature type="compositionally biased region" description="Basic and acidic residues" evidence="1">
    <location>
        <begin position="56"/>
        <end position="69"/>
    </location>
</feature>
<dbReference type="EMBL" id="PXXU01000076">
    <property type="protein sequence ID" value="PSJ16068.1"/>
    <property type="molecule type" value="Genomic_DNA"/>
</dbReference>
<dbReference type="Pfam" id="PF07732">
    <property type="entry name" value="Cu-oxidase_3"/>
    <property type="match status" value="1"/>
</dbReference>
<dbReference type="Proteomes" id="UP000241912">
    <property type="component" value="Unassembled WGS sequence"/>
</dbReference>
<dbReference type="GO" id="GO:0016491">
    <property type="term" value="F:oxidoreductase activity"/>
    <property type="evidence" value="ECO:0007669"/>
    <property type="project" value="TreeGrafter"/>
</dbReference>
<gene>
    <name evidence="3" type="ORF">C7H79_15515</name>
</gene>
<dbReference type="OrthoDB" id="9757546at2"/>
<dbReference type="AlphaFoldDB" id="A0A2P7NRK8"/>
<organism evidence="3 4">
    <name type="scientific">Nitrosomonas supralitoralis</name>
    <dbReference type="NCBI Taxonomy" id="2116706"/>
    <lineage>
        <taxon>Bacteria</taxon>
        <taxon>Pseudomonadati</taxon>
        <taxon>Pseudomonadota</taxon>
        <taxon>Betaproteobacteria</taxon>
        <taxon>Nitrosomonadales</taxon>
        <taxon>Nitrosomonadaceae</taxon>
        <taxon>Nitrosomonas</taxon>
    </lineage>
</organism>